<feature type="transmembrane region" description="Helical" evidence="1">
    <location>
        <begin position="6"/>
        <end position="27"/>
    </location>
</feature>
<dbReference type="InterPro" id="IPR008407">
    <property type="entry name" value="Brnchd-chn_aa_trnsp_AzlD"/>
</dbReference>
<keyword evidence="1" id="KW-0812">Transmembrane</keyword>
<evidence type="ECO:0000256" key="1">
    <source>
        <dbReference type="SAM" id="Phobius"/>
    </source>
</evidence>
<feature type="transmembrane region" description="Helical" evidence="1">
    <location>
        <begin position="86"/>
        <end position="102"/>
    </location>
</feature>
<feature type="transmembrane region" description="Helical" evidence="1">
    <location>
        <begin position="34"/>
        <end position="55"/>
    </location>
</feature>
<dbReference type="PIRSF" id="PIRSF003203">
    <property type="entry name" value="AzlD"/>
    <property type="match status" value="1"/>
</dbReference>
<protein>
    <submittedName>
        <fullName evidence="2">Branched-chain amino acid transport</fullName>
    </submittedName>
</protein>
<keyword evidence="1" id="KW-0472">Membrane</keyword>
<gene>
    <name evidence="2" type="ORF">SPIRO4BDMA_40201</name>
</gene>
<organism evidence="2">
    <name type="scientific">uncultured spirochete</name>
    <dbReference type="NCBI Taxonomy" id="156406"/>
    <lineage>
        <taxon>Bacteria</taxon>
        <taxon>Pseudomonadati</taxon>
        <taxon>Spirochaetota</taxon>
        <taxon>Spirochaetia</taxon>
        <taxon>Spirochaetales</taxon>
        <taxon>environmental samples</taxon>
    </lineage>
</organism>
<evidence type="ECO:0000313" key="2">
    <source>
        <dbReference type="EMBL" id="SLM17632.1"/>
    </source>
</evidence>
<feature type="transmembrane region" description="Helical" evidence="1">
    <location>
        <begin position="61"/>
        <end position="79"/>
    </location>
</feature>
<accession>A0A3P3XMW2</accession>
<dbReference type="AlphaFoldDB" id="A0A3P3XMW2"/>
<reference evidence="2" key="1">
    <citation type="submission" date="2017-02" db="EMBL/GenBank/DDBJ databases">
        <authorList>
            <person name="Regsiter A."/>
            <person name="William W."/>
        </authorList>
    </citation>
    <scope>NUCLEOTIDE SEQUENCE</scope>
    <source>
        <strain evidence="2">BdmA 4</strain>
    </source>
</reference>
<sequence length="103" mass="11459">MSYFLLVVVVMTAVTFFTRAVPFIFFAKRQPPSLLVFLQKYMPPVVMAILVFASYKDIDYGAAPFGVPALIAGAVTALLHFWKRNVLLSIVGGTALYMLLIRL</sequence>
<dbReference type="EMBL" id="FWDO01000004">
    <property type="protein sequence ID" value="SLM17632.1"/>
    <property type="molecule type" value="Genomic_DNA"/>
</dbReference>
<proteinExistence type="predicted"/>
<dbReference type="Pfam" id="PF05437">
    <property type="entry name" value="AzlD"/>
    <property type="match status" value="1"/>
</dbReference>
<keyword evidence="1" id="KW-1133">Transmembrane helix</keyword>
<name>A0A3P3XMW2_9SPIR</name>